<name>A0A409X9B0_9AGAR</name>
<comment type="caution">
    <text evidence="2">The sequence shown here is derived from an EMBL/GenBank/DDBJ whole genome shotgun (WGS) entry which is preliminary data.</text>
</comment>
<feature type="region of interest" description="Disordered" evidence="1">
    <location>
        <begin position="1"/>
        <end position="104"/>
    </location>
</feature>
<protein>
    <submittedName>
        <fullName evidence="2">Uncharacterized protein</fullName>
    </submittedName>
</protein>
<dbReference type="AlphaFoldDB" id="A0A409X9B0"/>
<evidence type="ECO:0000313" key="2">
    <source>
        <dbReference type="EMBL" id="PPQ87356.1"/>
    </source>
</evidence>
<proteinExistence type="predicted"/>
<accession>A0A409X9B0</accession>
<sequence>MVETPPTSPPTSLPISAPVSSTRAIEARSRTLSSITNAPLRGHQASNASNGGRKARSKRRRIHGPDTHSPDLPPTEVEDENFALPPSFGPQHQSVAFDTQVLTG</sequence>
<feature type="compositionally biased region" description="Basic residues" evidence="1">
    <location>
        <begin position="53"/>
        <end position="62"/>
    </location>
</feature>
<dbReference type="InParanoid" id="A0A409X9B0"/>
<dbReference type="EMBL" id="NHTK01004289">
    <property type="protein sequence ID" value="PPQ87356.1"/>
    <property type="molecule type" value="Genomic_DNA"/>
</dbReference>
<keyword evidence="3" id="KW-1185">Reference proteome</keyword>
<feature type="non-terminal residue" evidence="2">
    <location>
        <position position="104"/>
    </location>
</feature>
<evidence type="ECO:0000313" key="3">
    <source>
        <dbReference type="Proteomes" id="UP000284842"/>
    </source>
</evidence>
<feature type="compositionally biased region" description="Polar residues" evidence="1">
    <location>
        <begin position="90"/>
        <end position="104"/>
    </location>
</feature>
<gene>
    <name evidence="2" type="ORF">CVT24_000806</name>
</gene>
<feature type="compositionally biased region" description="Pro residues" evidence="1">
    <location>
        <begin position="1"/>
        <end position="12"/>
    </location>
</feature>
<organism evidence="2 3">
    <name type="scientific">Panaeolus cyanescens</name>
    <dbReference type="NCBI Taxonomy" id="181874"/>
    <lineage>
        <taxon>Eukaryota</taxon>
        <taxon>Fungi</taxon>
        <taxon>Dikarya</taxon>
        <taxon>Basidiomycota</taxon>
        <taxon>Agaricomycotina</taxon>
        <taxon>Agaricomycetes</taxon>
        <taxon>Agaricomycetidae</taxon>
        <taxon>Agaricales</taxon>
        <taxon>Agaricineae</taxon>
        <taxon>Galeropsidaceae</taxon>
        <taxon>Panaeolus</taxon>
    </lineage>
</organism>
<reference evidence="2 3" key="1">
    <citation type="journal article" date="2018" name="Evol. Lett.">
        <title>Horizontal gene cluster transfer increased hallucinogenic mushroom diversity.</title>
        <authorList>
            <person name="Reynolds H.T."/>
            <person name="Vijayakumar V."/>
            <person name="Gluck-Thaler E."/>
            <person name="Korotkin H.B."/>
            <person name="Matheny P.B."/>
            <person name="Slot J.C."/>
        </authorList>
    </citation>
    <scope>NUCLEOTIDE SEQUENCE [LARGE SCALE GENOMIC DNA]</scope>
    <source>
        <strain evidence="2 3">2629</strain>
    </source>
</reference>
<dbReference type="Proteomes" id="UP000284842">
    <property type="component" value="Unassembled WGS sequence"/>
</dbReference>
<evidence type="ECO:0000256" key="1">
    <source>
        <dbReference type="SAM" id="MobiDB-lite"/>
    </source>
</evidence>